<dbReference type="STRING" id="329046.A0A1Y2CX95"/>
<evidence type="ECO:0000256" key="2">
    <source>
        <dbReference type="PROSITE-ProRule" id="PRU00192"/>
    </source>
</evidence>
<dbReference type="SUPFAM" id="SSF50044">
    <property type="entry name" value="SH3-domain"/>
    <property type="match status" value="1"/>
</dbReference>
<dbReference type="PANTHER" id="PTHR14167:SF92">
    <property type="entry name" value="CIN85 AND CD2AP RELATED, ISOFORM J"/>
    <property type="match status" value="1"/>
</dbReference>
<dbReference type="InterPro" id="IPR036028">
    <property type="entry name" value="SH3-like_dom_sf"/>
</dbReference>
<name>A0A1Y2CX95_9FUNG</name>
<protein>
    <recommendedName>
        <fullName evidence="4">SH3 domain-containing protein</fullName>
    </recommendedName>
</protein>
<dbReference type="AlphaFoldDB" id="A0A1Y2CX95"/>
<sequence length="113" mass="12032">MVQGVLYDKSDPEGAKQGRDPASIAAAPVDSTKLGGGGQGHGVNVFGRKISIGNSTTYLVAIEDFTAQQPGDLDFRRGDTIEHLSDVDENWARGRVNGQEGIFPKSFAVMPNK</sequence>
<dbReference type="Proteomes" id="UP000193642">
    <property type="component" value="Unassembled WGS sequence"/>
</dbReference>
<dbReference type="Pfam" id="PF00018">
    <property type="entry name" value="SH3_1"/>
    <property type="match status" value="1"/>
</dbReference>
<dbReference type="Gene3D" id="2.30.30.40">
    <property type="entry name" value="SH3 Domains"/>
    <property type="match status" value="1"/>
</dbReference>
<evidence type="ECO:0000313" key="5">
    <source>
        <dbReference type="EMBL" id="ORY51464.1"/>
    </source>
</evidence>
<dbReference type="GO" id="GO:0016477">
    <property type="term" value="P:cell migration"/>
    <property type="evidence" value="ECO:0007669"/>
    <property type="project" value="TreeGrafter"/>
</dbReference>
<evidence type="ECO:0000313" key="6">
    <source>
        <dbReference type="Proteomes" id="UP000193642"/>
    </source>
</evidence>
<dbReference type="PANTHER" id="PTHR14167">
    <property type="entry name" value="SH3 DOMAIN-CONTAINING"/>
    <property type="match status" value="1"/>
</dbReference>
<feature type="compositionally biased region" description="Basic and acidic residues" evidence="3">
    <location>
        <begin position="8"/>
        <end position="19"/>
    </location>
</feature>
<evidence type="ECO:0000259" key="4">
    <source>
        <dbReference type="PROSITE" id="PS50002"/>
    </source>
</evidence>
<accession>A0A1Y2CX95</accession>
<dbReference type="GO" id="GO:0007015">
    <property type="term" value="P:actin filament organization"/>
    <property type="evidence" value="ECO:0007669"/>
    <property type="project" value="TreeGrafter"/>
</dbReference>
<dbReference type="EMBL" id="MCGO01000005">
    <property type="protein sequence ID" value="ORY51464.1"/>
    <property type="molecule type" value="Genomic_DNA"/>
</dbReference>
<feature type="domain" description="SH3" evidence="4">
    <location>
        <begin position="54"/>
        <end position="113"/>
    </location>
</feature>
<keyword evidence="1 2" id="KW-0728">SH3 domain</keyword>
<gene>
    <name evidence="5" type="ORF">BCR33DRAFT_712509</name>
</gene>
<dbReference type="PRINTS" id="PR00452">
    <property type="entry name" value="SH3DOMAIN"/>
</dbReference>
<comment type="caution">
    <text evidence="5">The sequence shown here is derived from an EMBL/GenBank/DDBJ whole genome shotgun (WGS) entry which is preliminary data.</text>
</comment>
<evidence type="ECO:0000256" key="1">
    <source>
        <dbReference type="ARBA" id="ARBA00022443"/>
    </source>
</evidence>
<dbReference type="PROSITE" id="PS50002">
    <property type="entry name" value="SH3"/>
    <property type="match status" value="1"/>
</dbReference>
<dbReference type="InterPro" id="IPR050384">
    <property type="entry name" value="Endophilin_SH3RF"/>
</dbReference>
<dbReference type="OrthoDB" id="10255964at2759"/>
<proteinExistence type="predicted"/>
<dbReference type="InterPro" id="IPR001452">
    <property type="entry name" value="SH3_domain"/>
</dbReference>
<reference evidence="5 6" key="1">
    <citation type="submission" date="2016-07" db="EMBL/GenBank/DDBJ databases">
        <title>Pervasive Adenine N6-methylation of Active Genes in Fungi.</title>
        <authorList>
            <consortium name="DOE Joint Genome Institute"/>
            <person name="Mondo S.J."/>
            <person name="Dannebaum R.O."/>
            <person name="Kuo R.C."/>
            <person name="Labutti K."/>
            <person name="Haridas S."/>
            <person name="Kuo A."/>
            <person name="Salamov A."/>
            <person name="Ahrendt S.R."/>
            <person name="Lipzen A."/>
            <person name="Sullivan W."/>
            <person name="Andreopoulos W.B."/>
            <person name="Clum A."/>
            <person name="Lindquist E."/>
            <person name="Daum C."/>
            <person name="Ramamoorthy G.K."/>
            <person name="Gryganskyi A."/>
            <person name="Culley D."/>
            <person name="Magnuson J.K."/>
            <person name="James T.Y."/>
            <person name="O'Malley M.A."/>
            <person name="Stajich J.E."/>
            <person name="Spatafora J.W."/>
            <person name="Visel A."/>
            <person name="Grigoriev I.V."/>
        </authorList>
    </citation>
    <scope>NUCLEOTIDE SEQUENCE [LARGE SCALE GENOMIC DNA]</scope>
    <source>
        <strain evidence="5 6">JEL800</strain>
    </source>
</reference>
<evidence type="ECO:0000256" key="3">
    <source>
        <dbReference type="SAM" id="MobiDB-lite"/>
    </source>
</evidence>
<feature type="region of interest" description="Disordered" evidence="3">
    <location>
        <begin position="1"/>
        <end position="23"/>
    </location>
</feature>
<organism evidence="5 6">
    <name type="scientific">Rhizoclosmatium globosum</name>
    <dbReference type="NCBI Taxonomy" id="329046"/>
    <lineage>
        <taxon>Eukaryota</taxon>
        <taxon>Fungi</taxon>
        <taxon>Fungi incertae sedis</taxon>
        <taxon>Chytridiomycota</taxon>
        <taxon>Chytridiomycota incertae sedis</taxon>
        <taxon>Chytridiomycetes</taxon>
        <taxon>Chytridiales</taxon>
        <taxon>Chytriomycetaceae</taxon>
        <taxon>Rhizoclosmatium</taxon>
    </lineage>
</organism>
<keyword evidence="6" id="KW-1185">Reference proteome</keyword>
<dbReference type="PRINTS" id="PR00499">
    <property type="entry name" value="P67PHOX"/>
</dbReference>
<dbReference type="SMART" id="SM00326">
    <property type="entry name" value="SH3"/>
    <property type="match status" value="1"/>
</dbReference>